<dbReference type="CDD" id="cd02064">
    <property type="entry name" value="FAD_synthetase_N"/>
    <property type="match status" value="1"/>
</dbReference>
<dbReference type="Pfam" id="PF06574">
    <property type="entry name" value="FAD_syn"/>
    <property type="match status" value="1"/>
</dbReference>
<evidence type="ECO:0000313" key="16">
    <source>
        <dbReference type="EMBL" id="WPD20010.1"/>
    </source>
</evidence>
<dbReference type="SUPFAM" id="SSF82114">
    <property type="entry name" value="Riboflavin kinase-like"/>
    <property type="match status" value="1"/>
</dbReference>
<dbReference type="Gene3D" id="2.40.30.30">
    <property type="entry name" value="Riboflavin kinase-like"/>
    <property type="match status" value="1"/>
</dbReference>
<dbReference type="PANTHER" id="PTHR22749">
    <property type="entry name" value="RIBOFLAVIN KINASE/FMN ADENYLYLTRANSFERASE"/>
    <property type="match status" value="1"/>
</dbReference>
<organism evidence="16 17">
    <name type="scientific">Thermaerobacter composti</name>
    <dbReference type="NCBI Taxonomy" id="554949"/>
    <lineage>
        <taxon>Bacteria</taxon>
        <taxon>Bacillati</taxon>
        <taxon>Bacillota</taxon>
        <taxon>Clostridia</taxon>
        <taxon>Eubacteriales</taxon>
        <taxon>Clostridiales Family XVII. Incertae Sedis</taxon>
        <taxon>Thermaerobacter</taxon>
    </lineage>
</organism>
<dbReference type="EC" id="2.7.7.2" evidence="14"/>
<evidence type="ECO:0000313" key="17">
    <source>
        <dbReference type="Proteomes" id="UP001304683"/>
    </source>
</evidence>
<dbReference type="PANTHER" id="PTHR22749:SF6">
    <property type="entry name" value="RIBOFLAVIN KINASE"/>
    <property type="match status" value="1"/>
</dbReference>
<comment type="pathway">
    <text evidence="1 14">Cofactor biosynthesis; FAD biosynthesis; FAD from FMN: step 1/1.</text>
</comment>
<dbReference type="InterPro" id="IPR015865">
    <property type="entry name" value="Riboflavin_kinase_bac/euk"/>
</dbReference>
<dbReference type="InterPro" id="IPR023468">
    <property type="entry name" value="Riboflavin_kinase"/>
</dbReference>
<evidence type="ECO:0000256" key="11">
    <source>
        <dbReference type="ARBA" id="ARBA00023268"/>
    </source>
</evidence>
<dbReference type="InterPro" id="IPR023465">
    <property type="entry name" value="Riboflavin_kinase_dom_sf"/>
</dbReference>
<comment type="catalytic activity">
    <reaction evidence="13 14">
        <text>FMN + ATP + H(+) = FAD + diphosphate</text>
        <dbReference type="Rhea" id="RHEA:17237"/>
        <dbReference type="ChEBI" id="CHEBI:15378"/>
        <dbReference type="ChEBI" id="CHEBI:30616"/>
        <dbReference type="ChEBI" id="CHEBI:33019"/>
        <dbReference type="ChEBI" id="CHEBI:57692"/>
        <dbReference type="ChEBI" id="CHEBI:58210"/>
        <dbReference type="EC" id="2.7.7.2"/>
    </reaction>
</comment>
<keyword evidence="3 14" id="KW-0285">Flavoprotein</keyword>
<evidence type="ECO:0000256" key="14">
    <source>
        <dbReference type="PIRNR" id="PIRNR004491"/>
    </source>
</evidence>
<feature type="domain" description="Riboflavin kinase" evidence="15">
    <location>
        <begin position="182"/>
        <end position="306"/>
    </location>
</feature>
<keyword evidence="4 14" id="KW-0288">FMN</keyword>
<keyword evidence="17" id="KW-1185">Reference proteome</keyword>
<dbReference type="RefSeq" id="WP_318751420.1">
    <property type="nucleotide sequence ID" value="NZ_CP132508.1"/>
</dbReference>
<dbReference type="PIRSF" id="PIRSF004491">
    <property type="entry name" value="FAD_Synth"/>
    <property type="match status" value="1"/>
</dbReference>
<evidence type="ECO:0000256" key="8">
    <source>
        <dbReference type="ARBA" id="ARBA00022777"/>
    </source>
</evidence>
<evidence type="ECO:0000259" key="15">
    <source>
        <dbReference type="SMART" id="SM00904"/>
    </source>
</evidence>
<evidence type="ECO:0000256" key="10">
    <source>
        <dbReference type="ARBA" id="ARBA00022840"/>
    </source>
</evidence>
<dbReference type="SUPFAM" id="SSF52374">
    <property type="entry name" value="Nucleotidylyl transferase"/>
    <property type="match status" value="1"/>
</dbReference>
<evidence type="ECO:0000256" key="4">
    <source>
        <dbReference type="ARBA" id="ARBA00022643"/>
    </source>
</evidence>
<protein>
    <recommendedName>
        <fullName evidence="14">Riboflavin biosynthesis protein</fullName>
    </recommendedName>
    <domain>
        <recommendedName>
            <fullName evidence="14">Riboflavin kinase</fullName>
            <ecNumber evidence="14">2.7.1.26</ecNumber>
        </recommendedName>
        <alternativeName>
            <fullName evidence="14">Flavokinase</fullName>
        </alternativeName>
    </domain>
    <domain>
        <recommendedName>
            <fullName evidence="14">FMN adenylyltransferase</fullName>
            <ecNumber evidence="14">2.7.7.2</ecNumber>
        </recommendedName>
        <alternativeName>
            <fullName evidence="14">FAD pyrophosphorylase</fullName>
        </alternativeName>
        <alternativeName>
            <fullName evidence="14">FAD synthase</fullName>
        </alternativeName>
    </domain>
</protein>
<reference evidence="16 17" key="1">
    <citation type="submission" date="2023-08" db="EMBL/GenBank/DDBJ databases">
        <title>Genome sequence of Thermaerobacter compostii strain Ins1, a spore-forming filamentous bacterium isolated from a deep geothermal reservoir.</title>
        <authorList>
            <person name="Bregnard D."/>
            <person name="Gonzalez D."/>
            <person name="Junier P."/>
        </authorList>
    </citation>
    <scope>NUCLEOTIDE SEQUENCE [LARGE SCALE GENOMIC DNA]</scope>
    <source>
        <strain evidence="16 17">Ins1</strain>
    </source>
</reference>
<evidence type="ECO:0000256" key="6">
    <source>
        <dbReference type="ARBA" id="ARBA00022695"/>
    </source>
</evidence>
<evidence type="ECO:0000256" key="7">
    <source>
        <dbReference type="ARBA" id="ARBA00022741"/>
    </source>
</evidence>
<dbReference type="Proteomes" id="UP001304683">
    <property type="component" value="Chromosome"/>
</dbReference>
<dbReference type="NCBIfam" id="NF004160">
    <property type="entry name" value="PRK05627.1-3"/>
    <property type="match status" value="1"/>
</dbReference>
<keyword evidence="5 14" id="KW-0808">Transferase</keyword>
<evidence type="ECO:0000256" key="9">
    <source>
        <dbReference type="ARBA" id="ARBA00022827"/>
    </source>
</evidence>
<dbReference type="EMBL" id="CP132508">
    <property type="protein sequence ID" value="WPD20010.1"/>
    <property type="molecule type" value="Genomic_DNA"/>
</dbReference>
<keyword evidence="7 14" id="KW-0547">Nucleotide-binding</keyword>
<comment type="catalytic activity">
    <reaction evidence="12 14">
        <text>riboflavin + ATP = FMN + ADP + H(+)</text>
        <dbReference type="Rhea" id="RHEA:14357"/>
        <dbReference type="ChEBI" id="CHEBI:15378"/>
        <dbReference type="ChEBI" id="CHEBI:30616"/>
        <dbReference type="ChEBI" id="CHEBI:57986"/>
        <dbReference type="ChEBI" id="CHEBI:58210"/>
        <dbReference type="ChEBI" id="CHEBI:456216"/>
        <dbReference type="EC" id="2.7.1.26"/>
    </reaction>
</comment>
<keyword evidence="11" id="KW-0511">Multifunctional enzyme</keyword>
<comment type="similarity">
    <text evidence="14">Belongs to the ribF family.</text>
</comment>
<dbReference type="InterPro" id="IPR015864">
    <property type="entry name" value="FAD_synthase"/>
</dbReference>
<evidence type="ECO:0000256" key="2">
    <source>
        <dbReference type="ARBA" id="ARBA00005201"/>
    </source>
</evidence>
<keyword evidence="8 14" id="KW-0418">Kinase</keyword>
<dbReference type="SMART" id="SM00904">
    <property type="entry name" value="Flavokinase"/>
    <property type="match status" value="1"/>
</dbReference>
<evidence type="ECO:0000256" key="3">
    <source>
        <dbReference type="ARBA" id="ARBA00022630"/>
    </source>
</evidence>
<keyword evidence="10 14" id="KW-0067">ATP-binding</keyword>
<keyword evidence="9 14" id="KW-0274">FAD</keyword>
<dbReference type="GO" id="GO:0008531">
    <property type="term" value="F:riboflavin kinase activity"/>
    <property type="evidence" value="ECO:0007669"/>
    <property type="project" value="UniProtKB-EC"/>
</dbReference>
<gene>
    <name evidence="16" type="ORF">Q5761_05035</name>
</gene>
<evidence type="ECO:0000256" key="12">
    <source>
        <dbReference type="ARBA" id="ARBA00047880"/>
    </source>
</evidence>
<evidence type="ECO:0000256" key="5">
    <source>
        <dbReference type="ARBA" id="ARBA00022679"/>
    </source>
</evidence>
<accession>A0ABZ0QR70</accession>
<dbReference type="InterPro" id="IPR002606">
    <property type="entry name" value="Riboflavin_kinase_bac"/>
</dbReference>
<dbReference type="GO" id="GO:0003919">
    <property type="term" value="F:FMN adenylyltransferase activity"/>
    <property type="evidence" value="ECO:0007669"/>
    <property type="project" value="UniProtKB-EC"/>
</dbReference>
<sequence length="322" mass="34602">MEIVHGIENWSPSGPTCVAIGTFDGVHRGHQALLRGAVAAARAQHAVAVALTFDPHPLAVLAPQRLPPLLGTLEDRLALFAALGVDRALVARFDRHLARTTAEAFTRDVLAGRLQARAVFVGYNFRFGRDGAGTPADLERWGRRWGFWTHVVPPVRIGRQAVSSSWIRGALEMGEVEAAAQGLDRLYSVTGRVIRGAGRGASLGFPTANLEVPAGLALPAPGVYAVWVRVGGALHRGVANLGRRPTFGGGELRLEVHLLDVAVPLYGQRIRVGFVRRLREERRFAGPAQLAEQIRRDVAAARQILQEPPTADPLLGTATPGD</sequence>
<dbReference type="Pfam" id="PF01687">
    <property type="entry name" value="Flavokinase"/>
    <property type="match status" value="1"/>
</dbReference>
<comment type="pathway">
    <text evidence="2 14">Cofactor biosynthesis; FMN biosynthesis; FMN from riboflavin (ATP route): step 1/1.</text>
</comment>
<dbReference type="InterPro" id="IPR014729">
    <property type="entry name" value="Rossmann-like_a/b/a_fold"/>
</dbReference>
<keyword evidence="6 14" id="KW-0548">Nucleotidyltransferase</keyword>
<evidence type="ECO:0000256" key="1">
    <source>
        <dbReference type="ARBA" id="ARBA00004726"/>
    </source>
</evidence>
<dbReference type="Gene3D" id="3.40.50.620">
    <property type="entry name" value="HUPs"/>
    <property type="match status" value="1"/>
</dbReference>
<evidence type="ECO:0000256" key="13">
    <source>
        <dbReference type="ARBA" id="ARBA00049494"/>
    </source>
</evidence>
<dbReference type="NCBIfam" id="TIGR00083">
    <property type="entry name" value="ribF"/>
    <property type="match status" value="1"/>
</dbReference>
<dbReference type="EC" id="2.7.1.26" evidence="14"/>
<name>A0ABZ0QR70_9FIRM</name>
<proteinExistence type="inferred from homology"/>